<keyword evidence="3" id="KW-1185">Reference proteome</keyword>
<dbReference type="InterPro" id="IPR004942">
    <property type="entry name" value="Roadblock/LAMTOR2_dom"/>
</dbReference>
<proteinExistence type="predicted"/>
<dbReference type="RefSeq" id="WP_191841293.1">
    <property type="nucleotide sequence ID" value="NZ_BAAALB010000032.1"/>
</dbReference>
<dbReference type="AlphaFoldDB" id="A0A8J3JV60"/>
<evidence type="ECO:0000259" key="1">
    <source>
        <dbReference type="SMART" id="SM00960"/>
    </source>
</evidence>
<evidence type="ECO:0000313" key="3">
    <source>
        <dbReference type="Proteomes" id="UP000619293"/>
    </source>
</evidence>
<comment type="caution">
    <text evidence="2">The sequence shown here is derived from an EMBL/GenBank/DDBJ whole genome shotgun (WGS) entry which is preliminary data.</text>
</comment>
<dbReference type="Gene3D" id="3.30.450.30">
    <property type="entry name" value="Dynein light chain 2a, cytoplasmic"/>
    <property type="match status" value="1"/>
</dbReference>
<gene>
    <name evidence="2" type="ORF">Cch02nite_08720</name>
</gene>
<dbReference type="Pfam" id="PF03259">
    <property type="entry name" value="Robl_LC7"/>
    <property type="match status" value="1"/>
</dbReference>
<protein>
    <recommendedName>
        <fullName evidence="1">Roadblock/LAMTOR2 domain-containing protein</fullName>
    </recommendedName>
</protein>
<name>A0A8J3JV60_9ACTN</name>
<dbReference type="EMBL" id="BONG01000004">
    <property type="protein sequence ID" value="GIF87428.1"/>
    <property type="molecule type" value="Genomic_DNA"/>
</dbReference>
<sequence length="126" mass="13187">MAPDSPVLAEIRELRVCLPHVVGVLVASVDGLLIAQDADGIEPEVFAAMSAAQLGLGQQIIAAVRSGEFRETVTTATNGYVAVFAAGASALLTVIAGRELNVARLHHEARPVAARIGELIQHVETR</sequence>
<evidence type="ECO:0000313" key="2">
    <source>
        <dbReference type="EMBL" id="GIF87428.1"/>
    </source>
</evidence>
<dbReference type="Proteomes" id="UP000619293">
    <property type="component" value="Unassembled WGS sequence"/>
</dbReference>
<feature type="domain" description="Roadblock/LAMTOR2" evidence="1">
    <location>
        <begin position="8"/>
        <end position="96"/>
    </location>
</feature>
<accession>A0A8J3JV60</accession>
<reference evidence="2 3" key="1">
    <citation type="submission" date="2021-01" db="EMBL/GenBank/DDBJ databases">
        <title>Whole genome shotgun sequence of Catellatospora chokoriensis NBRC 107358.</title>
        <authorList>
            <person name="Komaki H."/>
            <person name="Tamura T."/>
        </authorList>
    </citation>
    <scope>NUCLEOTIDE SEQUENCE [LARGE SCALE GENOMIC DNA]</scope>
    <source>
        <strain evidence="2 3">NBRC 107358</strain>
    </source>
</reference>
<dbReference type="SMART" id="SM00960">
    <property type="entry name" value="Robl_LC7"/>
    <property type="match status" value="1"/>
</dbReference>
<organism evidence="2 3">
    <name type="scientific">Catellatospora chokoriensis</name>
    <dbReference type="NCBI Taxonomy" id="310353"/>
    <lineage>
        <taxon>Bacteria</taxon>
        <taxon>Bacillati</taxon>
        <taxon>Actinomycetota</taxon>
        <taxon>Actinomycetes</taxon>
        <taxon>Micromonosporales</taxon>
        <taxon>Micromonosporaceae</taxon>
        <taxon>Catellatospora</taxon>
    </lineage>
</organism>
<dbReference type="SUPFAM" id="SSF103196">
    <property type="entry name" value="Roadblock/LC7 domain"/>
    <property type="match status" value="1"/>
</dbReference>